<dbReference type="InterPro" id="IPR000691">
    <property type="entry name" value="Prot_inh_I16_SSI"/>
</dbReference>
<dbReference type="Proteomes" id="UP000267804">
    <property type="component" value="Chromosome"/>
</dbReference>
<evidence type="ECO:0000313" key="12">
    <source>
        <dbReference type="Proteomes" id="UP000267804"/>
    </source>
</evidence>
<dbReference type="Gene3D" id="3.30.350.10">
    <property type="entry name" value="Subtilisin inhibitor-like"/>
    <property type="match status" value="1"/>
</dbReference>
<organism evidence="11 12">
    <name type="scientific">Micromonospora tulbaghiae</name>
    <dbReference type="NCBI Taxonomy" id="479978"/>
    <lineage>
        <taxon>Bacteria</taxon>
        <taxon>Bacillati</taxon>
        <taxon>Actinomycetota</taxon>
        <taxon>Actinomycetes</taxon>
        <taxon>Micromonosporales</taxon>
        <taxon>Micromonosporaceae</taxon>
        <taxon>Micromonospora</taxon>
    </lineage>
</organism>
<evidence type="ECO:0000313" key="11">
    <source>
        <dbReference type="EMBL" id="AYF27501.1"/>
    </source>
</evidence>
<dbReference type="SUPFAM" id="SSF55399">
    <property type="entry name" value="Subtilisin inhibitor"/>
    <property type="match status" value="1"/>
</dbReference>
<feature type="chain" id="PRO_5017370876" evidence="9">
    <location>
        <begin position="29"/>
        <end position="133"/>
    </location>
</feature>
<comment type="subcellular location">
    <subcellularLocation>
        <location evidence="1">Secreted</location>
    </subcellularLocation>
</comment>
<evidence type="ECO:0000256" key="5">
    <source>
        <dbReference type="ARBA" id="ARBA00022690"/>
    </source>
</evidence>
<reference evidence="11 12" key="1">
    <citation type="submission" date="2017-10" db="EMBL/GenBank/DDBJ databases">
        <title>Integration of genomic and chemical information greatly accelerates assignment of the full stereostructure of myelolactone, a potent inhibitor of myeloma from a marine-derived Micromonospora.</title>
        <authorList>
            <person name="Kim M.C."/>
            <person name="Machado H."/>
            <person name="Jensen P.R."/>
            <person name="Fenical W."/>
        </authorList>
    </citation>
    <scope>NUCLEOTIDE SEQUENCE [LARGE SCALE GENOMIC DNA]</scope>
    <source>
        <strain evidence="11 12">CNY-010</strain>
    </source>
</reference>
<dbReference type="PRINTS" id="PR00294">
    <property type="entry name" value="SSBTLNINHBTR"/>
</dbReference>
<dbReference type="GO" id="GO:0005576">
    <property type="term" value="C:extracellular region"/>
    <property type="evidence" value="ECO:0007669"/>
    <property type="project" value="UniProtKB-SubCell"/>
</dbReference>
<protein>
    <submittedName>
        <fullName evidence="11">Proteinase inhibitor I4 serpin</fullName>
    </submittedName>
</protein>
<keyword evidence="5 8" id="KW-0646">Protease inhibitor</keyword>
<keyword evidence="4" id="KW-0964">Secreted</keyword>
<name>A0A386WHA8_9ACTN</name>
<evidence type="ECO:0000256" key="9">
    <source>
        <dbReference type="SAM" id="SignalP"/>
    </source>
</evidence>
<sequence length="133" mass="13617">MPFARRTAALALAAALGGLAVPASPGDAAPRPGPQTPSVLLLTVDDGAGVRATVLTCGPTGGLHPDPITACRLVARVDGDLDALDVDGAPCTSQYAPVVARAVGFWQDRPVAYTRTFGNPCLMQRTTAALFTF</sequence>
<dbReference type="GO" id="GO:0004867">
    <property type="term" value="F:serine-type endopeptidase inhibitor activity"/>
    <property type="evidence" value="ECO:0007669"/>
    <property type="project" value="UniProtKB-KW"/>
</dbReference>
<evidence type="ECO:0000256" key="8">
    <source>
        <dbReference type="RuleBase" id="RU003471"/>
    </source>
</evidence>
<evidence type="ECO:0000256" key="3">
    <source>
        <dbReference type="ARBA" id="ARBA00011738"/>
    </source>
</evidence>
<keyword evidence="9" id="KW-0732">Signal</keyword>
<dbReference type="InterPro" id="IPR023549">
    <property type="entry name" value="Subtilisin_inhibitor"/>
</dbReference>
<dbReference type="Pfam" id="PF00720">
    <property type="entry name" value="SSI"/>
    <property type="match status" value="1"/>
</dbReference>
<proteinExistence type="inferred from homology"/>
<evidence type="ECO:0000256" key="6">
    <source>
        <dbReference type="ARBA" id="ARBA00022900"/>
    </source>
</evidence>
<dbReference type="EMBL" id="CP024087">
    <property type="protein sequence ID" value="AYF27501.1"/>
    <property type="molecule type" value="Genomic_DNA"/>
</dbReference>
<dbReference type="InterPro" id="IPR036819">
    <property type="entry name" value="Subtilisin_inhibitor-like_sf"/>
</dbReference>
<evidence type="ECO:0000256" key="4">
    <source>
        <dbReference type="ARBA" id="ARBA00022525"/>
    </source>
</evidence>
<dbReference type="AlphaFoldDB" id="A0A386WHA8"/>
<gene>
    <name evidence="11" type="ORF">CSH63_08675</name>
</gene>
<feature type="domain" description="Subtilisin inhibitor" evidence="10">
    <location>
        <begin position="37"/>
        <end position="119"/>
    </location>
</feature>
<evidence type="ECO:0000259" key="10">
    <source>
        <dbReference type="Pfam" id="PF00720"/>
    </source>
</evidence>
<dbReference type="RefSeq" id="WP_120569805.1">
    <property type="nucleotide sequence ID" value="NZ_CP024087.1"/>
</dbReference>
<feature type="signal peptide" evidence="9">
    <location>
        <begin position="1"/>
        <end position="28"/>
    </location>
</feature>
<keyword evidence="7" id="KW-1015">Disulfide bond</keyword>
<keyword evidence="6 8" id="KW-0722">Serine protease inhibitor</keyword>
<comment type="subunit">
    <text evidence="3">Homodimer.</text>
</comment>
<dbReference type="KEGG" id="mtua:CSH63_08675"/>
<evidence type="ECO:0000256" key="1">
    <source>
        <dbReference type="ARBA" id="ARBA00004613"/>
    </source>
</evidence>
<comment type="similarity">
    <text evidence="2 8">Belongs to the protease inhibitor I16 (SSI) family.</text>
</comment>
<evidence type="ECO:0000256" key="2">
    <source>
        <dbReference type="ARBA" id="ARBA00010472"/>
    </source>
</evidence>
<accession>A0A386WHA8</accession>
<evidence type="ECO:0000256" key="7">
    <source>
        <dbReference type="ARBA" id="ARBA00023157"/>
    </source>
</evidence>